<dbReference type="STRING" id="485916.Dtox_2383"/>
<dbReference type="Pfam" id="PF07870">
    <property type="entry name" value="DUF1657"/>
    <property type="match status" value="1"/>
</dbReference>
<dbReference type="EMBL" id="CP001720">
    <property type="protein sequence ID" value="ACV63194.1"/>
    <property type="molecule type" value="Genomic_DNA"/>
</dbReference>
<keyword evidence="2" id="KW-1185">Reference proteome</keyword>
<reference evidence="1 2" key="1">
    <citation type="journal article" date="2009" name="Stand. Genomic Sci.">
        <title>Complete genome sequence of Desulfotomaculum acetoxidans type strain (5575).</title>
        <authorList>
            <person name="Spring S."/>
            <person name="Lapidus A."/>
            <person name="Schroder M."/>
            <person name="Gleim D."/>
            <person name="Sims D."/>
            <person name="Meincke L."/>
            <person name="Glavina Del Rio T."/>
            <person name="Tice H."/>
            <person name="Copeland A."/>
            <person name="Cheng J.F."/>
            <person name="Lucas S."/>
            <person name="Chen F."/>
            <person name="Nolan M."/>
            <person name="Bruce D."/>
            <person name="Goodwin L."/>
            <person name="Pitluck S."/>
            <person name="Ivanova N."/>
            <person name="Mavromatis K."/>
            <person name="Mikhailova N."/>
            <person name="Pati A."/>
            <person name="Chen A."/>
            <person name="Palaniappan K."/>
            <person name="Land M."/>
            <person name="Hauser L."/>
            <person name="Chang Y.J."/>
            <person name="Jeffries C.D."/>
            <person name="Chain P."/>
            <person name="Saunders E."/>
            <person name="Brettin T."/>
            <person name="Detter J.C."/>
            <person name="Goker M."/>
            <person name="Bristow J."/>
            <person name="Eisen J.A."/>
            <person name="Markowitz V."/>
            <person name="Hugenholtz P."/>
            <person name="Kyrpides N.C."/>
            <person name="Klenk H.P."/>
            <person name="Han C."/>
        </authorList>
    </citation>
    <scope>NUCLEOTIDE SEQUENCE [LARGE SCALE GENOMIC DNA]</scope>
    <source>
        <strain evidence="2">ATCC 49208 / DSM 771 / VKM B-1644</strain>
    </source>
</reference>
<evidence type="ECO:0008006" key="3">
    <source>
        <dbReference type="Google" id="ProtNLM"/>
    </source>
</evidence>
<evidence type="ECO:0000313" key="2">
    <source>
        <dbReference type="Proteomes" id="UP000002217"/>
    </source>
</evidence>
<organism evidence="1 2">
    <name type="scientific">Desulfofarcimen acetoxidans (strain ATCC 49208 / DSM 771 / KCTC 5769 / VKM B-1644 / 5575)</name>
    <name type="common">Desulfotomaculum acetoxidans</name>
    <dbReference type="NCBI Taxonomy" id="485916"/>
    <lineage>
        <taxon>Bacteria</taxon>
        <taxon>Bacillati</taxon>
        <taxon>Bacillota</taxon>
        <taxon>Clostridia</taxon>
        <taxon>Eubacteriales</taxon>
        <taxon>Peptococcaceae</taxon>
        <taxon>Desulfofarcimen</taxon>
    </lineage>
</organism>
<dbReference type="OrthoDB" id="1684731at2"/>
<dbReference type="RefSeq" id="WP_015757895.1">
    <property type="nucleotide sequence ID" value="NC_013216.1"/>
</dbReference>
<dbReference type="KEGG" id="dae:Dtox_2383"/>
<proteinExistence type="predicted"/>
<protein>
    <recommendedName>
        <fullName evidence="3">DUF1657 domain-containing protein</fullName>
    </recommendedName>
</protein>
<accession>C8W0D9</accession>
<sequence>MTVASQLKQTMSVLKGTVNTLETFASYTENSEAKKVLDMNIEKINSVVKDFEDRIGLIEFEEPQYKGF</sequence>
<gene>
    <name evidence="1" type="ordered locus">Dtox_2383</name>
</gene>
<dbReference type="eggNOG" id="ENOG5033HHR">
    <property type="taxonomic scope" value="Bacteria"/>
</dbReference>
<dbReference type="InterPro" id="IPR012452">
    <property type="entry name" value="DUF1657"/>
</dbReference>
<dbReference type="AlphaFoldDB" id="C8W0D9"/>
<dbReference type="HOGENOM" id="CLU_185905_1_0_9"/>
<evidence type="ECO:0000313" key="1">
    <source>
        <dbReference type="EMBL" id="ACV63194.1"/>
    </source>
</evidence>
<name>C8W0D9_DESAS</name>
<dbReference type="Proteomes" id="UP000002217">
    <property type="component" value="Chromosome"/>
</dbReference>